<keyword evidence="2 7" id="KW-0812">Transmembrane</keyword>
<dbReference type="PROSITE" id="PS50893">
    <property type="entry name" value="ABC_TRANSPORTER_2"/>
    <property type="match status" value="1"/>
</dbReference>
<reference evidence="10 11" key="1">
    <citation type="submission" date="2018-09" db="EMBL/GenBank/DDBJ databases">
        <authorList>
            <person name="Postec A."/>
        </authorList>
    </citation>
    <scope>NUCLEOTIDE SEQUENCE [LARGE SCALE GENOMIC DNA]</scope>
    <source>
        <strain evidence="10">70B-A</strain>
    </source>
</reference>
<evidence type="ECO:0000313" key="11">
    <source>
        <dbReference type="Proteomes" id="UP000279029"/>
    </source>
</evidence>
<dbReference type="GO" id="GO:0005524">
    <property type="term" value="F:ATP binding"/>
    <property type="evidence" value="ECO:0007669"/>
    <property type="project" value="UniProtKB-KW"/>
</dbReference>
<dbReference type="PANTHER" id="PTHR43394:SF1">
    <property type="entry name" value="ATP-BINDING CASSETTE SUB-FAMILY B MEMBER 10, MITOCHONDRIAL"/>
    <property type="match status" value="1"/>
</dbReference>
<dbReference type="GO" id="GO:0016887">
    <property type="term" value="F:ATP hydrolysis activity"/>
    <property type="evidence" value="ECO:0007669"/>
    <property type="project" value="InterPro"/>
</dbReference>
<evidence type="ECO:0000256" key="2">
    <source>
        <dbReference type="ARBA" id="ARBA00022692"/>
    </source>
</evidence>
<evidence type="ECO:0000259" key="8">
    <source>
        <dbReference type="PROSITE" id="PS50893"/>
    </source>
</evidence>
<feature type="transmembrane region" description="Helical" evidence="7">
    <location>
        <begin position="174"/>
        <end position="192"/>
    </location>
</feature>
<feature type="transmembrane region" description="Helical" evidence="7">
    <location>
        <begin position="297"/>
        <end position="320"/>
    </location>
</feature>
<dbReference type="SUPFAM" id="SSF52540">
    <property type="entry name" value="P-loop containing nucleoside triphosphate hydrolases"/>
    <property type="match status" value="1"/>
</dbReference>
<dbReference type="Gene3D" id="3.40.50.300">
    <property type="entry name" value="P-loop containing nucleotide triphosphate hydrolases"/>
    <property type="match status" value="1"/>
</dbReference>
<keyword evidence="3" id="KW-0547">Nucleotide-binding</keyword>
<dbReference type="InterPro" id="IPR036640">
    <property type="entry name" value="ABC1_TM_sf"/>
</dbReference>
<gene>
    <name evidence="10" type="ORF">PATL70BA_0304</name>
</gene>
<evidence type="ECO:0000256" key="1">
    <source>
        <dbReference type="ARBA" id="ARBA00004651"/>
    </source>
</evidence>
<name>A0A3P7NXY7_9FIRM</name>
<comment type="subcellular location">
    <subcellularLocation>
        <location evidence="1">Cell membrane</location>
        <topology evidence="1">Multi-pass membrane protein</topology>
    </subcellularLocation>
</comment>
<dbReference type="Pfam" id="PF00664">
    <property type="entry name" value="ABC_membrane"/>
    <property type="match status" value="1"/>
</dbReference>
<dbReference type="Proteomes" id="UP000279029">
    <property type="component" value="Chromosome"/>
</dbReference>
<dbReference type="Gene3D" id="1.20.1560.10">
    <property type="entry name" value="ABC transporter type 1, transmembrane domain"/>
    <property type="match status" value="1"/>
</dbReference>
<dbReference type="CDD" id="cd07346">
    <property type="entry name" value="ABC_6TM_exporters"/>
    <property type="match status" value="1"/>
</dbReference>
<organism evidence="10 11">
    <name type="scientific">Petrocella atlantisensis</name>
    <dbReference type="NCBI Taxonomy" id="2173034"/>
    <lineage>
        <taxon>Bacteria</taxon>
        <taxon>Bacillati</taxon>
        <taxon>Bacillota</taxon>
        <taxon>Clostridia</taxon>
        <taxon>Lachnospirales</taxon>
        <taxon>Vallitaleaceae</taxon>
        <taxon>Petrocella</taxon>
    </lineage>
</organism>
<dbReference type="InterPro" id="IPR027417">
    <property type="entry name" value="P-loop_NTPase"/>
</dbReference>
<evidence type="ECO:0000259" key="9">
    <source>
        <dbReference type="PROSITE" id="PS50929"/>
    </source>
</evidence>
<dbReference type="RefSeq" id="WP_125135712.1">
    <property type="nucleotide sequence ID" value="NZ_LR130778.1"/>
</dbReference>
<evidence type="ECO:0000256" key="3">
    <source>
        <dbReference type="ARBA" id="ARBA00022741"/>
    </source>
</evidence>
<dbReference type="EMBL" id="LR130778">
    <property type="protein sequence ID" value="VDN46150.1"/>
    <property type="molecule type" value="Genomic_DNA"/>
</dbReference>
<dbReference type="Pfam" id="PF00005">
    <property type="entry name" value="ABC_tran"/>
    <property type="match status" value="1"/>
</dbReference>
<keyword evidence="11" id="KW-1185">Reference proteome</keyword>
<evidence type="ECO:0000313" key="10">
    <source>
        <dbReference type="EMBL" id="VDN46150.1"/>
    </source>
</evidence>
<keyword evidence="4 10" id="KW-0067">ATP-binding</keyword>
<protein>
    <submittedName>
        <fullName evidence="10">ABC transporter ATP-binding protein</fullName>
    </submittedName>
</protein>
<dbReference type="SMART" id="SM00382">
    <property type="entry name" value="AAA"/>
    <property type="match status" value="1"/>
</dbReference>
<proteinExistence type="predicted"/>
<sequence>MDKKIGNKIDKKKTKDIFINIKWLLFTMKGFSSFVFAIIFFGAISAVLGIFRALVTKWLVDSATAADIERMNQYLLLLGGIILFDIAVRAIHTILLEKGEIKISNNIQNKLYAKIIKTKWMQFLKYHSGDYLTRMTSDVEEITDVIISTIPNIITLSILVFGSFISIFYIDPKLAIVIITVIPLAALFIRVFSKRLKKLYMESQLVESRYRSFINESIQNMLVVKTFCLEKMNFGKAKAMQQEKVDLVASRTKLTVISTSLVTMSSWMGFFLVFLWGSVKIAEGTTTFGTLMALIQLIGNIQGPLITVAASIPMIVYALASVERIREIEGLESEFEADFSLDMTSAGIKYDQVDFYYNKDNYVLKNITTEIKPGETVALIGSSGEGKTTFIHLLMSLLNPVKGDIRIVDREKEYEVSTKSRGFISYVPQGNNIFSGTIADNLRLGKENATEEELKIATKAASAWEFILEAENGINTHIGERGIGLSEGQTQRIAIARALLHKAPILILDEATSALDSKTEVEVLKTIQSLEESPTCIIITHRLSALKICDRILKIEDGYLSEISYEEAIDFENA</sequence>
<evidence type="ECO:0000256" key="5">
    <source>
        <dbReference type="ARBA" id="ARBA00022989"/>
    </source>
</evidence>
<dbReference type="GO" id="GO:0015421">
    <property type="term" value="F:ABC-type oligopeptide transporter activity"/>
    <property type="evidence" value="ECO:0007669"/>
    <property type="project" value="TreeGrafter"/>
</dbReference>
<dbReference type="OrthoDB" id="9762778at2"/>
<keyword evidence="6 7" id="KW-0472">Membrane</keyword>
<dbReference type="AlphaFoldDB" id="A0A3P7NXY7"/>
<feature type="transmembrane region" description="Helical" evidence="7">
    <location>
        <begin position="254"/>
        <end position="277"/>
    </location>
</feature>
<dbReference type="InterPro" id="IPR003439">
    <property type="entry name" value="ABC_transporter-like_ATP-bd"/>
</dbReference>
<feature type="domain" description="ABC transporter" evidence="8">
    <location>
        <begin position="348"/>
        <end position="572"/>
    </location>
</feature>
<dbReference type="KEGG" id="cbar:PATL70BA_0304"/>
<dbReference type="SUPFAM" id="SSF90123">
    <property type="entry name" value="ABC transporter transmembrane region"/>
    <property type="match status" value="1"/>
</dbReference>
<dbReference type="GO" id="GO:0005886">
    <property type="term" value="C:plasma membrane"/>
    <property type="evidence" value="ECO:0007669"/>
    <property type="project" value="UniProtKB-SubCell"/>
</dbReference>
<dbReference type="InterPro" id="IPR003593">
    <property type="entry name" value="AAA+_ATPase"/>
</dbReference>
<dbReference type="InterPro" id="IPR039421">
    <property type="entry name" value="Type_1_exporter"/>
</dbReference>
<dbReference type="PANTHER" id="PTHR43394">
    <property type="entry name" value="ATP-DEPENDENT PERMEASE MDL1, MITOCHONDRIAL"/>
    <property type="match status" value="1"/>
</dbReference>
<evidence type="ECO:0000256" key="4">
    <source>
        <dbReference type="ARBA" id="ARBA00022840"/>
    </source>
</evidence>
<accession>A0A3P7NXY7</accession>
<feature type="transmembrane region" description="Helical" evidence="7">
    <location>
        <begin position="21"/>
        <end position="54"/>
    </location>
</feature>
<dbReference type="InterPro" id="IPR011527">
    <property type="entry name" value="ABC1_TM_dom"/>
</dbReference>
<feature type="domain" description="ABC transmembrane type-1" evidence="9">
    <location>
        <begin position="36"/>
        <end position="315"/>
    </location>
</feature>
<dbReference type="PROSITE" id="PS50929">
    <property type="entry name" value="ABC_TM1F"/>
    <property type="match status" value="1"/>
</dbReference>
<evidence type="ECO:0000256" key="6">
    <source>
        <dbReference type="ARBA" id="ARBA00023136"/>
    </source>
</evidence>
<feature type="transmembrane region" description="Helical" evidence="7">
    <location>
        <begin position="145"/>
        <end position="168"/>
    </location>
</feature>
<keyword evidence="5 7" id="KW-1133">Transmembrane helix</keyword>
<evidence type="ECO:0000256" key="7">
    <source>
        <dbReference type="SAM" id="Phobius"/>
    </source>
</evidence>
<feature type="transmembrane region" description="Helical" evidence="7">
    <location>
        <begin position="74"/>
        <end position="96"/>
    </location>
</feature>